<feature type="binding site" evidence="7">
    <location>
        <position position="324"/>
    </location>
    <ligand>
        <name>NAD(+)</name>
        <dbReference type="ChEBI" id="CHEBI:57540"/>
    </ligand>
</feature>
<feature type="signal peptide" evidence="10">
    <location>
        <begin position="1"/>
        <end position="16"/>
    </location>
</feature>
<evidence type="ECO:0000259" key="11">
    <source>
        <dbReference type="Pfam" id="PF01210"/>
    </source>
</evidence>
<comment type="catalytic activity">
    <reaction evidence="4 9">
        <text>sn-glycerol 3-phosphate + NAD(+) = dihydroxyacetone phosphate + NADH + H(+)</text>
        <dbReference type="Rhea" id="RHEA:11092"/>
        <dbReference type="ChEBI" id="CHEBI:15378"/>
        <dbReference type="ChEBI" id="CHEBI:57540"/>
        <dbReference type="ChEBI" id="CHEBI:57597"/>
        <dbReference type="ChEBI" id="CHEBI:57642"/>
        <dbReference type="ChEBI" id="CHEBI:57945"/>
        <dbReference type="EC" id="1.1.1.8"/>
    </reaction>
</comment>
<feature type="chain" id="PRO_5031293035" description="Glycerol-3-phosphate dehydrogenase [NAD(+)]" evidence="10">
    <location>
        <begin position="17"/>
        <end position="367"/>
    </location>
</feature>
<dbReference type="InterPro" id="IPR013328">
    <property type="entry name" value="6PGD_dom2"/>
</dbReference>
<evidence type="ECO:0000256" key="9">
    <source>
        <dbReference type="RuleBase" id="RU361243"/>
    </source>
</evidence>
<evidence type="ECO:0000256" key="1">
    <source>
        <dbReference type="ARBA" id="ARBA00011009"/>
    </source>
</evidence>
<keyword evidence="3 7" id="KW-0520">NAD</keyword>
<dbReference type="GO" id="GO:0051287">
    <property type="term" value="F:NAD binding"/>
    <property type="evidence" value="ECO:0007669"/>
    <property type="project" value="UniProtKB-UniRule"/>
</dbReference>
<dbReference type="EC" id="1.1.1.8" evidence="9"/>
<dbReference type="GO" id="GO:0046168">
    <property type="term" value="P:glycerol-3-phosphate catabolic process"/>
    <property type="evidence" value="ECO:0007669"/>
    <property type="project" value="UniProtKB-UniRule"/>
</dbReference>
<comment type="similarity">
    <text evidence="1 8">Belongs to the NAD-dependent glycerol-3-phosphate dehydrogenase family.</text>
</comment>
<feature type="active site" description="Proton acceptor" evidence="5">
    <location>
        <position position="231"/>
    </location>
</feature>
<evidence type="ECO:0000259" key="12">
    <source>
        <dbReference type="Pfam" id="PF07479"/>
    </source>
</evidence>
<dbReference type="EMBL" id="HBEP01024988">
    <property type="protein sequence ID" value="CAD8496928.1"/>
    <property type="molecule type" value="Transcribed_RNA"/>
</dbReference>
<feature type="domain" description="Glycerol-3-phosphate dehydrogenase NAD-dependent C-terminal" evidence="12">
    <location>
        <begin position="220"/>
        <end position="365"/>
    </location>
</feature>
<reference evidence="13" key="1">
    <citation type="submission" date="2021-01" db="EMBL/GenBank/DDBJ databases">
        <authorList>
            <person name="Corre E."/>
            <person name="Pelletier E."/>
            <person name="Niang G."/>
            <person name="Scheremetjew M."/>
            <person name="Finn R."/>
            <person name="Kale V."/>
            <person name="Holt S."/>
            <person name="Cochrane G."/>
            <person name="Meng A."/>
            <person name="Brown T."/>
            <person name="Cohen L."/>
        </authorList>
    </citation>
    <scope>NUCLEOTIDE SEQUENCE</scope>
    <source>
        <strain evidence="13">CCMP1374</strain>
    </source>
</reference>
<organism evidence="13">
    <name type="scientific">Phaeocystis antarctica</name>
    <dbReference type="NCBI Taxonomy" id="33657"/>
    <lineage>
        <taxon>Eukaryota</taxon>
        <taxon>Haptista</taxon>
        <taxon>Haptophyta</taxon>
        <taxon>Prymnesiophyceae</taxon>
        <taxon>Phaeocystales</taxon>
        <taxon>Phaeocystaceae</taxon>
        <taxon>Phaeocystis</taxon>
    </lineage>
</organism>
<dbReference type="FunFam" id="3.40.50.720:FF:000365">
    <property type="entry name" value="Glycerol-3-phosphate dehydrogenase [NAD(+)]"/>
    <property type="match status" value="1"/>
</dbReference>
<evidence type="ECO:0000256" key="2">
    <source>
        <dbReference type="ARBA" id="ARBA00023002"/>
    </source>
</evidence>
<dbReference type="SUPFAM" id="SSF48179">
    <property type="entry name" value="6-phosphogluconate dehydrogenase C-terminal domain-like"/>
    <property type="match status" value="1"/>
</dbReference>
<feature type="binding site" evidence="6">
    <location>
        <begin position="295"/>
        <end position="296"/>
    </location>
    <ligand>
        <name>substrate</name>
    </ligand>
</feature>
<evidence type="ECO:0000256" key="5">
    <source>
        <dbReference type="PIRSR" id="PIRSR000114-1"/>
    </source>
</evidence>
<evidence type="ECO:0000256" key="6">
    <source>
        <dbReference type="PIRSR" id="PIRSR000114-2"/>
    </source>
</evidence>
<dbReference type="PANTHER" id="PTHR11728:SF8">
    <property type="entry name" value="GLYCEROL-3-PHOSPHATE DEHYDROGENASE [NAD(+)]-RELATED"/>
    <property type="match status" value="1"/>
</dbReference>
<dbReference type="Gene3D" id="1.10.1040.10">
    <property type="entry name" value="N-(1-d-carboxylethyl)-l-norvaline Dehydrogenase, domain 2"/>
    <property type="match status" value="1"/>
</dbReference>
<gene>
    <name evidence="13" type="ORF">PANT1444_LOCUS14173</name>
</gene>
<dbReference type="GO" id="GO:0042803">
    <property type="term" value="F:protein homodimerization activity"/>
    <property type="evidence" value="ECO:0007669"/>
    <property type="project" value="InterPro"/>
</dbReference>
<feature type="binding site" evidence="7">
    <location>
        <position position="295"/>
    </location>
    <ligand>
        <name>NAD(+)</name>
        <dbReference type="ChEBI" id="CHEBI:57540"/>
    </ligand>
</feature>
<dbReference type="InterPro" id="IPR006109">
    <property type="entry name" value="G3P_DH_NAD-dep_C"/>
</dbReference>
<evidence type="ECO:0000313" key="13">
    <source>
        <dbReference type="EMBL" id="CAD8496928.1"/>
    </source>
</evidence>
<evidence type="ECO:0000256" key="7">
    <source>
        <dbReference type="PIRSR" id="PIRSR000114-3"/>
    </source>
</evidence>
<feature type="binding site" evidence="7">
    <location>
        <position position="68"/>
    </location>
    <ligand>
        <name>NAD(+)</name>
        <dbReference type="ChEBI" id="CHEBI:57540"/>
    </ligand>
</feature>
<protein>
    <recommendedName>
        <fullName evidence="9">Glycerol-3-phosphate dehydrogenase [NAD(+)]</fullName>
        <ecNumber evidence="9">1.1.1.8</ecNumber>
    </recommendedName>
</protein>
<feature type="binding site" evidence="7">
    <location>
        <position position="124"/>
    </location>
    <ligand>
        <name>NAD(+)</name>
        <dbReference type="ChEBI" id="CHEBI:57540"/>
    </ligand>
</feature>
<feature type="domain" description="Glycerol-3-phosphate dehydrogenase NAD-dependent N-terminal" evidence="11">
    <location>
        <begin position="32"/>
        <end position="199"/>
    </location>
</feature>
<evidence type="ECO:0000256" key="8">
    <source>
        <dbReference type="RuleBase" id="RU000437"/>
    </source>
</evidence>
<dbReference type="PRINTS" id="PR00077">
    <property type="entry name" value="GPDHDRGNASE"/>
</dbReference>
<dbReference type="PIRSF" id="PIRSF000114">
    <property type="entry name" value="Glycerol-3-P_dh"/>
    <property type="match status" value="1"/>
</dbReference>
<dbReference type="InterPro" id="IPR011128">
    <property type="entry name" value="G3P_DH_NAD-dep_N"/>
</dbReference>
<dbReference type="InterPro" id="IPR006168">
    <property type="entry name" value="G3P_DH_NAD-dep"/>
</dbReference>
<dbReference type="NCBIfam" id="TIGR03376">
    <property type="entry name" value="glycerol3P_DH"/>
    <property type="match status" value="1"/>
</dbReference>
<feature type="binding site" evidence="7">
    <location>
        <position position="322"/>
    </location>
    <ligand>
        <name>NAD(+)</name>
        <dbReference type="ChEBI" id="CHEBI:57540"/>
    </ligand>
</feature>
<dbReference type="AlphaFoldDB" id="A0A7S0EXZ6"/>
<sequence length="367" mass="39546">MLRVTLFSAVLAAASATRLESLRLRGGQQKEKVCIIGSGNWGSAIAKIVGRNVLDRDQFEDEVTMWVFQENVDGKNLTDIINNEHENVKYLPGVKFTDNVVADPDLTNAVQGATLLIFVLPHQFLGRICPQMTGMAKGCRAVSLIKGIEFENGGPVLISNLIKENMNGMDVSVLMGANVANEVAQDEFCESTVGFKSKANGEIFQKLFDCPTFRIGTINDVAGVELCGALKNIVALGAGFCDGLGLGGNTKAAIIRIGLKETAKFAKMFFSGVQDDTFMESCGLADLVTTCFGGRNRKCAEAFAKGEGTWDEIEAKLLNGQKLQGTITAKDVATVLKTKGKEAEFPLFMRIHEIAFEGKAVSSIIDL</sequence>
<dbReference type="PANTHER" id="PTHR11728">
    <property type="entry name" value="GLYCEROL-3-PHOSPHATE DEHYDROGENASE"/>
    <property type="match status" value="1"/>
</dbReference>
<evidence type="ECO:0000256" key="4">
    <source>
        <dbReference type="ARBA" id="ARBA00048683"/>
    </source>
</evidence>
<name>A0A7S0EXZ6_9EUKA</name>
<feature type="binding site" evidence="7">
    <location>
        <position position="180"/>
    </location>
    <ligand>
        <name>NAD(+)</name>
        <dbReference type="ChEBI" id="CHEBI:57540"/>
    </ligand>
</feature>
<dbReference type="GO" id="GO:0005829">
    <property type="term" value="C:cytosol"/>
    <property type="evidence" value="ECO:0007669"/>
    <property type="project" value="TreeGrafter"/>
</dbReference>
<dbReference type="GO" id="GO:0005975">
    <property type="term" value="P:carbohydrate metabolic process"/>
    <property type="evidence" value="ECO:0007669"/>
    <property type="project" value="InterPro"/>
</dbReference>
<dbReference type="GO" id="GO:0141152">
    <property type="term" value="F:glycerol-3-phosphate dehydrogenase (NAD+) activity"/>
    <property type="evidence" value="ECO:0007669"/>
    <property type="project" value="UniProtKB-UniRule"/>
</dbReference>
<keyword evidence="10" id="KW-0732">Signal</keyword>
<dbReference type="PROSITE" id="PS00957">
    <property type="entry name" value="NAD_G3PDH"/>
    <property type="match status" value="1"/>
</dbReference>
<feature type="binding site" evidence="7">
    <location>
        <begin position="37"/>
        <end position="42"/>
    </location>
    <ligand>
        <name>NAD(+)</name>
        <dbReference type="ChEBI" id="CHEBI:57540"/>
    </ligand>
</feature>
<dbReference type="Pfam" id="PF01210">
    <property type="entry name" value="NAD_Gly3P_dh_N"/>
    <property type="match status" value="1"/>
</dbReference>
<dbReference type="SUPFAM" id="SSF51735">
    <property type="entry name" value="NAD(P)-binding Rossmann-fold domains"/>
    <property type="match status" value="1"/>
</dbReference>
<dbReference type="Gene3D" id="3.40.50.720">
    <property type="entry name" value="NAD(P)-binding Rossmann-like Domain"/>
    <property type="match status" value="1"/>
</dbReference>
<dbReference type="InterPro" id="IPR017751">
    <property type="entry name" value="G3P_DH_NAD-dep_euk"/>
</dbReference>
<proteinExistence type="inferred from homology"/>
<keyword evidence="2 8" id="KW-0560">Oxidoreductase</keyword>
<accession>A0A7S0EXZ6</accession>
<dbReference type="Pfam" id="PF07479">
    <property type="entry name" value="NAD_Gly3P_dh_C"/>
    <property type="match status" value="1"/>
</dbReference>
<dbReference type="FunFam" id="1.10.1040.10:FF:000004">
    <property type="entry name" value="Glycerol-3-phosphate dehydrogenase [NAD(+)]"/>
    <property type="match status" value="1"/>
</dbReference>
<evidence type="ECO:0000256" key="10">
    <source>
        <dbReference type="SAM" id="SignalP"/>
    </source>
</evidence>
<dbReference type="InterPro" id="IPR008927">
    <property type="entry name" value="6-PGluconate_DH-like_C_sf"/>
</dbReference>
<dbReference type="InterPro" id="IPR036291">
    <property type="entry name" value="NAD(P)-bd_dom_sf"/>
</dbReference>
<evidence type="ECO:0000256" key="3">
    <source>
        <dbReference type="ARBA" id="ARBA00023027"/>
    </source>
</evidence>
<feature type="binding site" evidence="6">
    <location>
        <position position="146"/>
    </location>
    <ligand>
        <name>substrate</name>
    </ligand>
</feature>